<keyword evidence="7" id="KW-1185">Reference proteome</keyword>
<dbReference type="InterPro" id="IPR022309">
    <property type="entry name" value="Ribosomal_Se8/biogenesis_NSA2"/>
</dbReference>
<gene>
    <name evidence="5" type="primary">rps8e</name>
    <name evidence="6" type="ORF">H1011_03500</name>
</gene>
<dbReference type="PANTHER" id="PTHR10394">
    <property type="entry name" value="40S RIBOSOMAL PROTEIN S8"/>
    <property type="match status" value="1"/>
</dbReference>
<dbReference type="NCBIfam" id="TIGR00307">
    <property type="entry name" value="eS8"/>
    <property type="match status" value="1"/>
</dbReference>
<comment type="caution">
    <text evidence="6">The sequence shown here is derived from an EMBL/GenBank/DDBJ whole genome shotgun (WGS) entry which is preliminary data.</text>
</comment>
<name>A0A832V0W8_9ARCH</name>
<dbReference type="GO" id="GO:0003735">
    <property type="term" value="F:structural constituent of ribosome"/>
    <property type="evidence" value="ECO:0007669"/>
    <property type="project" value="InterPro"/>
</dbReference>
<dbReference type="Pfam" id="PF01201">
    <property type="entry name" value="Ribosomal_S8e"/>
    <property type="match status" value="1"/>
</dbReference>
<dbReference type="InterPro" id="IPR001047">
    <property type="entry name" value="Ribosomal_eS8"/>
</dbReference>
<evidence type="ECO:0000313" key="6">
    <source>
        <dbReference type="EMBL" id="HIJ99852.1"/>
    </source>
</evidence>
<evidence type="ECO:0000256" key="4">
    <source>
        <dbReference type="ARBA" id="ARBA00035277"/>
    </source>
</evidence>
<comment type="similarity">
    <text evidence="1 5">Belongs to the eukaryotic ribosomal protein eS8 family.</text>
</comment>
<evidence type="ECO:0000256" key="5">
    <source>
        <dbReference type="HAMAP-Rule" id="MF_00029"/>
    </source>
</evidence>
<accession>A0A832V0W8</accession>
<sequence>MAIIQERPKRKKTGGRYIAYRKKRFHALGRDQIEVRIGAGKTQSVRGRGGNLKSRAITVKEANILDLKTKKFRKAEILSVSDNKANQHYIRRNTITKGAVIETSAGPAKVTNRPGQEGYINAILLEK</sequence>
<protein>
    <recommendedName>
        <fullName evidence="4 5">Small ribosomal subunit protein eS8</fullName>
    </recommendedName>
</protein>
<dbReference type="Gene3D" id="2.40.10.310">
    <property type="match status" value="1"/>
</dbReference>
<evidence type="ECO:0000256" key="1">
    <source>
        <dbReference type="ARBA" id="ARBA00005257"/>
    </source>
</evidence>
<reference evidence="6 7" key="1">
    <citation type="journal article" name="Nat. Commun.">
        <title>Undinarchaeota illuminate DPANN phylogeny and the impact of gene transfer on archaeal evolution.</title>
        <authorList>
            <person name="Dombrowski N."/>
            <person name="Williams T.A."/>
            <person name="Sun J."/>
            <person name="Woodcroft B.J."/>
            <person name="Lee J.H."/>
            <person name="Minh B.Q."/>
            <person name="Rinke C."/>
            <person name="Spang A."/>
        </authorList>
    </citation>
    <scope>NUCLEOTIDE SEQUENCE [LARGE SCALE GENOMIC DNA]</scope>
    <source>
        <strain evidence="6">MAG_bin17</strain>
    </source>
</reference>
<dbReference type="AlphaFoldDB" id="A0A832V0W8"/>
<comment type="subunit">
    <text evidence="5">Part of the 30S ribosomal subunit.</text>
</comment>
<keyword evidence="2 5" id="KW-0689">Ribosomal protein</keyword>
<evidence type="ECO:0000313" key="7">
    <source>
        <dbReference type="Proteomes" id="UP000604391"/>
    </source>
</evidence>
<proteinExistence type="inferred from homology"/>
<organism evidence="6 7">
    <name type="scientific">Candidatus Undinarchaeum marinum</name>
    <dbReference type="NCBI Taxonomy" id="2756141"/>
    <lineage>
        <taxon>Archaea</taxon>
        <taxon>Candidatus Undinarchaeota</taxon>
        <taxon>Candidatus Undinarchaeia</taxon>
        <taxon>Candidatus Undinarchaeales</taxon>
        <taxon>Candidatus Undinarchaeaceae</taxon>
        <taxon>Candidatus Undinarchaeum</taxon>
    </lineage>
</organism>
<dbReference type="GO" id="GO:1990904">
    <property type="term" value="C:ribonucleoprotein complex"/>
    <property type="evidence" value="ECO:0007669"/>
    <property type="project" value="UniProtKB-KW"/>
</dbReference>
<dbReference type="Proteomes" id="UP000604391">
    <property type="component" value="Unassembled WGS sequence"/>
</dbReference>
<dbReference type="HAMAP" id="MF_00029">
    <property type="entry name" value="Ribosomal_eS8"/>
    <property type="match status" value="1"/>
</dbReference>
<evidence type="ECO:0000256" key="3">
    <source>
        <dbReference type="ARBA" id="ARBA00023274"/>
    </source>
</evidence>
<dbReference type="InterPro" id="IPR020919">
    <property type="entry name" value="Ribosomal_protein_eS8_arc"/>
</dbReference>
<dbReference type="CDD" id="cd11382">
    <property type="entry name" value="Ribosomal_S8e"/>
    <property type="match status" value="1"/>
</dbReference>
<dbReference type="GO" id="GO:0005840">
    <property type="term" value="C:ribosome"/>
    <property type="evidence" value="ECO:0007669"/>
    <property type="project" value="UniProtKB-KW"/>
</dbReference>
<evidence type="ECO:0000256" key="2">
    <source>
        <dbReference type="ARBA" id="ARBA00022980"/>
    </source>
</evidence>
<dbReference type="GO" id="GO:0006412">
    <property type="term" value="P:translation"/>
    <property type="evidence" value="ECO:0007669"/>
    <property type="project" value="UniProtKB-UniRule"/>
</dbReference>
<keyword evidence="3 5" id="KW-0687">Ribonucleoprotein</keyword>
<dbReference type="EMBL" id="DVAD01000016">
    <property type="protein sequence ID" value="HIJ99852.1"/>
    <property type="molecule type" value="Genomic_DNA"/>
</dbReference>